<dbReference type="EMBL" id="JAVRJZ010000020">
    <property type="protein sequence ID" value="KAK2705617.1"/>
    <property type="molecule type" value="Genomic_DNA"/>
</dbReference>
<protein>
    <submittedName>
        <fullName evidence="2">Uncharacterized protein</fullName>
    </submittedName>
</protein>
<dbReference type="Pfam" id="PF03437">
    <property type="entry name" value="BtpA"/>
    <property type="match status" value="1"/>
</dbReference>
<comment type="similarity">
    <text evidence="1">Belongs to the BtpA family.</text>
</comment>
<organism evidence="2 3">
    <name type="scientific">Artemia franciscana</name>
    <name type="common">Brine shrimp</name>
    <name type="synonym">Artemia sanfranciscana</name>
    <dbReference type="NCBI Taxonomy" id="6661"/>
    <lineage>
        <taxon>Eukaryota</taxon>
        <taxon>Metazoa</taxon>
        <taxon>Ecdysozoa</taxon>
        <taxon>Arthropoda</taxon>
        <taxon>Crustacea</taxon>
        <taxon>Branchiopoda</taxon>
        <taxon>Anostraca</taxon>
        <taxon>Artemiidae</taxon>
        <taxon>Artemia</taxon>
    </lineage>
</organism>
<sequence length="275" mass="29835">MNKFKQIFNNQKLNLIGMVHVPALPGSPRHTLAIEEICDIACTEAKKLCSAGIDGIIVENMHDVPYIRGADVGPHTIACMTKICTEVRKVVPSGYPCGLQILASANMEAMAVAHATGFQFIRAEGFVFGHIADEGWTEACAGPLLRYKKNIGADRVSIIVDIKKKHGSHAVTSDVSLVDTAEAAQFFQADGVVVTGTATGRPSDPQEVRDIQNACRDLPVIVGSGVSPKNLKLFRNAHALIIGSYLKKDGIWMNELDVKRITEMVDLVKTIRSEE</sequence>
<dbReference type="Gene3D" id="3.20.20.70">
    <property type="entry name" value="Aldolase class I"/>
    <property type="match status" value="1"/>
</dbReference>
<reference evidence="2" key="1">
    <citation type="submission" date="2023-07" db="EMBL/GenBank/DDBJ databases">
        <title>Chromosome-level genome assembly of Artemia franciscana.</title>
        <authorList>
            <person name="Jo E."/>
        </authorList>
    </citation>
    <scope>NUCLEOTIDE SEQUENCE</scope>
    <source>
        <tissue evidence="2">Whole body</tissue>
    </source>
</reference>
<evidence type="ECO:0000313" key="2">
    <source>
        <dbReference type="EMBL" id="KAK2705617.1"/>
    </source>
</evidence>
<dbReference type="Proteomes" id="UP001187531">
    <property type="component" value="Unassembled WGS sequence"/>
</dbReference>
<dbReference type="AlphaFoldDB" id="A0AA88HHT3"/>
<evidence type="ECO:0000313" key="3">
    <source>
        <dbReference type="Proteomes" id="UP001187531"/>
    </source>
</evidence>
<keyword evidence="3" id="KW-1185">Reference proteome</keyword>
<comment type="caution">
    <text evidence="2">The sequence shown here is derived from an EMBL/GenBank/DDBJ whole genome shotgun (WGS) entry which is preliminary data.</text>
</comment>
<proteinExistence type="inferred from homology"/>
<evidence type="ECO:0000256" key="1">
    <source>
        <dbReference type="ARBA" id="ARBA00006007"/>
    </source>
</evidence>
<gene>
    <name evidence="2" type="ORF">QYM36_015866</name>
</gene>
<dbReference type="SUPFAM" id="SSF51366">
    <property type="entry name" value="Ribulose-phoshate binding barrel"/>
    <property type="match status" value="1"/>
</dbReference>
<dbReference type="PANTHER" id="PTHR21381:SF3">
    <property type="entry name" value="SGC REGION PROTEIN SGCQ-RELATED"/>
    <property type="match status" value="1"/>
</dbReference>
<dbReference type="InterPro" id="IPR013785">
    <property type="entry name" value="Aldolase_TIM"/>
</dbReference>
<name>A0AA88HHT3_ARTSF</name>
<dbReference type="PIRSF" id="PIRSF005956">
    <property type="entry name" value="BtpA"/>
    <property type="match status" value="1"/>
</dbReference>
<dbReference type="InterPro" id="IPR011060">
    <property type="entry name" value="RibuloseP-bd_barrel"/>
</dbReference>
<dbReference type="InterPro" id="IPR005137">
    <property type="entry name" value="BtpA"/>
</dbReference>
<accession>A0AA88HHT3</accession>
<dbReference type="NCBIfam" id="TIGR00259">
    <property type="entry name" value="thylakoid_BtpA"/>
    <property type="match status" value="1"/>
</dbReference>
<dbReference type="PANTHER" id="PTHR21381">
    <property type="entry name" value="ZGC:162297"/>
    <property type="match status" value="1"/>
</dbReference>